<dbReference type="PRINTS" id="PR01438">
    <property type="entry name" value="UNVRSLSTRESS"/>
</dbReference>
<dbReference type="PANTHER" id="PTHR31964:SF113">
    <property type="entry name" value="USPA DOMAIN-CONTAINING PROTEIN"/>
    <property type="match status" value="1"/>
</dbReference>
<keyword evidence="4" id="KW-1185">Reference proteome</keyword>
<evidence type="ECO:0000313" key="4">
    <source>
        <dbReference type="Proteomes" id="UP001299970"/>
    </source>
</evidence>
<protein>
    <submittedName>
        <fullName evidence="3">Universal stress protein</fullName>
    </submittedName>
</protein>
<gene>
    <name evidence="3" type="ORF">MMF94_37395</name>
</gene>
<dbReference type="Pfam" id="PF00582">
    <property type="entry name" value="Usp"/>
    <property type="match status" value="1"/>
</dbReference>
<dbReference type="InterPro" id="IPR006016">
    <property type="entry name" value="UspA"/>
</dbReference>
<sequence>MPSRPVVIAFDGSPAALRALQEAAELLAPRPGLVVVVWEAGVAYDYATIPSTGLDLPPAQFDLRSAAKLDEAVYSNALELARKGAGIATSLGMPAEAMAVADELTVGETLVQVSRDVDAAALVIGRHGHSALRDALLGSTTKHLLHNTPCPLLVGRHAENDT</sequence>
<evidence type="ECO:0000259" key="2">
    <source>
        <dbReference type="Pfam" id="PF00582"/>
    </source>
</evidence>
<dbReference type="EMBL" id="JAKXMK010000042">
    <property type="protein sequence ID" value="MCH6171400.1"/>
    <property type="molecule type" value="Genomic_DNA"/>
</dbReference>
<proteinExistence type="inferred from homology"/>
<dbReference type="PANTHER" id="PTHR31964">
    <property type="entry name" value="ADENINE NUCLEOTIDE ALPHA HYDROLASES-LIKE SUPERFAMILY PROTEIN"/>
    <property type="match status" value="1"/>
</dbReference>
<dbReference type="SUPFAM" id="SSF52402">
    <property type="entry name" value="Adenine nucleotide alpha hydrolases-like"/>
    <property type="match status" value="1"/>
</dbReference>
<accession>A0ABS9TS93</accession>
<dbReference type="CDD" id="cd23659">
    <property type="entry name" value="USP_At3g01520-like"/>
    <property type="match status" value="1"/>
</dbReference>
<dbReference type="Proteomes" id="UP001299970">
    <property type="component" value="Unassembled WGS sequence"/>
</dbReference>
<dbReference type="Gene3D" id="3.40.50.620">
    <property type="entry name" value="HUPs"/>
    <property type="match status" value="1"/>
</dbReference>
<comment type="similarity">
    <text evidence="1">Belongs to the universal stress protein A family.</text>
</comment>
<evidence type="ECO:0000313" key="3">
    <source>
        <dbReference type="EMBL" id="MCH6171400.1"/>
    </source>
</evidence>
<dbReference type="RefSeq" id="WP_241042203.1">
    <property type="nucleotide sequence ID" value="NZ_BAAAJF010000048.1"/>
</dbReference>
<reference evidence="3 4" key="1">
    <citation type="submission" date="2022-03" db="EMBL/GenBank/DDBJ databases">
        <title>Pseudonocardia alaer sp. nov., a novel actinomycete isolated from reed forest soil.</title>
        <authorList>
            <person name="Wang L."/>
        </authorList>
    </citation>
    <scope>NUCLEOTIDE SEQUENCE [LARGE SCALE GENOMIC DNA]</scope>
    <source>
        <strain evidence="3 4">Y-16303</strain>
    </source>
</reference>
<evidence type="ECO:0000256" key="1">
    <source>
        <dbReference type="ARBA" id="ARBA00008791"/>
    </source>
</evidence>
<organism evidence="3 4">
    <name type="scientific">Pseudonocardia alaniniphila</name>
    <dbReference type="NCBI Taxonomy" id="75291"/>
    <lineage>
        <taxon>Bacteria</taxon>
        <taxon>Bacillati</taxon>
        <taxon>Actinomycetota</taxon>
        <taxon>Actinomycetes</taxon>
        <taxon>Pseudonocardiales</taxon>
        <taxon>Pseudonocardiaceae</taxon>
        <taxon>Pseudonocardia</taxon>
    </lineage>
</organism>
<name>A0ABS9TS93_9PSEU</name>
<dbReference type="InterPro" id="IPR014729">
    <property type="entry name" value="Rossmann-like_a/b/a_fold"/>
</dbReference>
<comment type="caution">
    <text evidence="3">The sequence shown here is derived from an EMBL/GenBank/DDBJ whole genome shotgun (WGS) entry which is preliminary data.</text>
</comment>
<dbReference type="InterPro" id="IPR006015">
    <property type="entry name" value="Universal_stress_UspA"/>
</dbReference>
<feature type="domain" description="UspA" evidence="2">
    <location>
        <begin position="4"/>
        <end position="154"/>
    </location>
</feature>